<organism evidence="1">
    <name type="scientific">marine metagenome</name>
    <dbReference type="NCBI Taxonomy" id="408172"/>
    <lineage>
        <taxon>unclassified sequences</taxon>
        <taxon>metagenomes</taxon>
        <taxon>ecological metagenomes</taxon>
    </lineage>
</organism>
<name>A0A382BHV4_9ZZZZ</name>
<gene>
    <name evidence="1" type="ORF">METZ01_LOCUS165716</name>
</gene>
<accession>A0A382BHV4</accession>
<dbReference type="AlphaFoldDB" id="A0A382BHV4"/>
<dbReference type="GO" id="GO:0090313">
    <property type="term" value="P:regulation of protein targeting to membrane"/>
    <property type="evidence" value="ECO:0007669"/>
    <property type="project" value="TreeGrafter"/>
</dbReference>
<dbReference type="EMBL" id="UINC01029702">
    <property type="protein sequence ID" value="SVB12862.1"/>
    <property type="molecule type" value="Genomic_DNA"/>
</dbReference>
<dbReference type="PANTHER" id="PTHR30441">
    <property type="entry name" value="DUF748 DOMAIN-CONTAINING PROTEIN"/>
    <property type="match status" value="1"/>
</dbReference>
<dbReference type="PANTHER" id="PTHR30441:SF8">
    <property type="entry name" value="DUF748 DOMAIN-CONTAINING PROTEIN"/>
    <property type="match status" value="1"/>
</dbReference>
<sequence length="704" mass="76894">PDGIVGSLRIISLATATAKIGLATATVNALQSATNAVPERVDFELALGQVTVAKAAVESVQLSGSLTSAGSPPETDESWAYWAKLAPYVADFSGLAKGITGEKGLAIHEVSLAGDWRAPHLSLSQLDAKLYDGGVSGSAGLNVATRLAKAVGRVNFSLHNVFDLLTPKAQRWIKQYQWSEAPVVTGTVRATLPEWTNTKPDWRAEVRPTTSLKAKVTSGPVTFRGIEVESVRSDLEYSNLTWHLPNLVARRPEGEVRFAMRSHTETQDFHFDFRSSIDPHAITPALEEEKQKKGFGYFSFETSPVIKGQVWGRWRERERTGFRASVAVTNFTFRAQQVDGFAAEVSFANGFLNMTNAVVRRPEGEATVDALGFDTRTKRLYLTNAVSRLEPMAVAKAIGPKTARLLESYQFLEPPLASVNGWVQTGLGRNPAELHFEIDGEAFRFSKFNSRDVNGEIYWDGQTVTLTNIVAEFYGGELRGNLVSQFNDARSADLAFHLETKQVELTGLMSDILKKKSKLSGRLDGVLDITAAQMDVKSWNGSSSVTLKDGFLWELPLIGIFAPVLDALTPGLGASKFSEGTADFTIADSVVASRNLELKSALVRLQYKGEIDFDGRIRKAGVVAEALRDTWVIGPVLGPLFNLALSPIERILKFEVSGTLSQPKLEMKHIPKALLLPFQLPFKVIDELIPGEEPAQVPPGKRGP</sequence>
<dbReference type="InterPro" id="IPR052894">
    <property type="entry name" value="AsmA-related"/>
</dbReference>
<protein>
    <submittedName>
        <fullName evidence="1">Uncharacterized protein</fullName>
    </submittedName>
</protein>
<dbReference type="GO" id="GO:0005886">
    <property type="term" value="C:plasma membrane"/>
    <property type="evidence" value="ECO:0007669"/>
    <property type="project" value="TreeGrafter"/>
</dbReference>
<proteinExistence type="predicted"/>
<evidence type="ECO:0000313" key="1">
    <source>
        <dbReference type="EMBL" id="SVB12862.1"/>
    </source>
</evidence>
<reference evidence="1" key="1">
    <citation type="submission" date="2018-05" db="EMBL/GenBank/DDBJ databases">
        <authorList>
            <person name="Lanie J.A."/>
            <person name="Ng W.-L."/>
            <person name="Kazmierczak K.M."/>
            <person name="Andrzejewski T.M."/>
            <person name="Davidsen T.M."/>
            <person name="Wayne K.J."/>
            <person name="Tettelin H."/>
            <person name="Glass J.I."/>
            <person name="Rusch D."/>
            <person name="Podicherti R."/>
            <person name="Tsui H.-C.T."/>
            <person name="Winkler M.E."/>
        </authorList>
    </citation>
    <scope>NUCLEOTIDE SEQUENCE</scope>
</reference>
<feature type="non-terminal residue" evidence="1">
    <location>
        <position position="1"/>
    </location>
</feature>